<evidence type="ECO:0000256" key="8">
    <source>
        <dbReference type="ARBA" id="ARBA00023136"/>
    </source>
</evidence>
<evidence type="ECO:0000256" key="10">
    <source>
        <dbReference type="ARBA" id="ARBA00023180"/>
    </source>
</evidence>
<dbReference type="EMBL" id="HAAD01002962">
    <property type="protein sequence ID" value="CDG69194.1"/>
    <property type="molecule type" value="mRNA"/>
</dbReference>
<dbReference type="PANTHER" id="PTHR12129:SF17">
    <property type="entry name" value="HEPARAN SULFATE 2-O-SULFOTRANSFERASE 1"/>
    <property type="match status" value="1"/>
</dbReference>
<evidence type="ECO:0000313" key="12">
    <source>
        <dbReference type="EMBL" id="CDG69194.1"/>
    </source>
</evidence>
<sequence length="327" mass="38594">MGLKCRTYLLAISVMCIVIVLWFWIYSTGTITNCNTKLTAKYDEHSNFEDSLIILYNRVPKTGSTSFMSLLYALHSVNKFSVAFVNVSWISHRFLFLDQYRFALNVTSWNIRKPAIYSGHFPFLDFTKLGMHQPLYINIVRKPLDRAVSHYYFIRYGDTFLPNKKRLRHGDETSFDDCVKLNSSECSEAKLWMQIPYFCGSDAFCWEPGSEKALMHAKINLEKHYLLVGLMEKMDNFIEILESILPRFFHGSLKLFLKDGQVQLRKTKIKKSLLPQTVEHFKKSKVWQMEESFYQFVKKHFDTTYQEFIHSRTETQFSFSKLKPEFI</sequence>
<keyword evidence="8 11" id="KW-0472">Membrane</keyword>
<gene>
    <name evidence="12" type="primary">HS2ST1</name>
</gene>
<dbReference type="GO" id="GO:0004394">
    <property type="term" value="F:heparan sulfate 2-sulfotransferase activity"/>
    <property type="evidence" value="ECO:0007669"/>
    <property type="project" value="TreeGrafter"/>
</dbReference>
<keyword evidence="3 12" id="KW-0808">Transferase</keyword>
<keyword evidence="6 11" id="KW-1133">Transmembrane helix</keyword>
<evidence type="ECO:0000256" key="2">
    <source>
        <dbReference type="ARBA" id="ARBA00010569"/>
    </source>
</evidence>
<keyword evidence="10" id="KW-0325">Glycoprotein</keyword>
<keyword evidence="5" id="KW-0735">Signal-anchor</keyword>
<dbReference type="InterPro" id="IPR027417">
    <property type="entry name" value="P-loop_NTPase"/>
</dbReference>
<evidence type="ECO:0000256" key="6">
    <source>
        <dbReference type="ARBA" id="ARBA00022989"/>
    </source>
</evidence>
<dbReference type="KEGG" id="hmg:100208288"/>
<evidence type="ECO:0000256" key="5">
    <source>
        <dbReference type="ARBA" id="ARBA00022968"/>
    </source>
</evidence>
<dbReference type="GO" id="GO:0009101">
    <property type="term" value="P:glycoprotein biosynthetic process"/>
    <property type="evidence" value="ECO:0007669"/>
    <property type="project" value="UniProtKB-ARBA"/>
</dbReference>
<dbReference type="PANTHER" id="PTHR12129">
    <property type="entry name" value="HEPARAN SULFATE 2-O-SULFOTRANSFERASE"/>
    <property type="match status" value="1"/>
</dbReference>
<keyword evidence="4 11" id="KW-0812">Transmembrane</keyword>
<evidence type="ECO:0000256" key="4">
    <source>
        <dbReference type="ARBA" id="ARBA00022692"/>
    </source>
</evidence>
<feature type="transmembrane region" description="Helical" evidence="11">
    <location>
        <begin position="7"/>
        <end position="26"/>
    </location>
</feature>
<dbReference type="InterPro" id="IPR007734">
    <property type="entry name" value="Heparan_SO4_2-O-STrfase"/>
</dbReference>
<dbReference type="OrthoDB" id="10019582at2759"/>
<comment type="similarity">
    <text evidence="2">Belongs to the sulfotransferase 3 family.</text>
</comment>
<dbReference type="GO" id="GO:0000139">
    <property type="term" value="C:Golgi membrane"/>
    <property type="evidence" value="ECO:0007669"/>
    <property type="project" value="UniProtKB-SubCell"/>
</dbReference>
<reference evidence="12" key="1">
    <citation type="journal article" date="2013" name="Genome Biol. Evol.">
        <title>Punctuated emergences of genetic and phenotypic innovations in eumetazoan, bilaterian, euteleostome, and hominidae ancestors.</title>
        <authorList>
            <person name="Wenger Y."/>
            <person name="Galliot B."/>
        </authorList>
    </citation>
    <scope>NUCLEOTIDE SEQUENCE</scope>
    <source>
        <tissue evidence="12">Whole animals</tissue>
    </source>
</reference>
<keyword evidence="9" id="KW-1015">Disulfide bond</keyword>
<evidence type="ECO:0000256" key="1">
    <source>
        <dbReference type="ARBA" id="ARBA00004323"/>
    </source>
</evidence>
<protein>
    <submittedName>
        <fullName evidence="12">Heparan sulfate 2-O-sulfotransferase 1</fullName>
    </submittedName>
</protein>
<dbReference type="Pfam" id="PF03567">
    <property type="entry name" value="Sulfotransfer_2"/>
    <property type="match status" value="1"/>
</dbReference>
<evidence type="ECO:0000256" key="7">
    <source>
        <dbReference type="ARBA" id="ARBA00023034"/>
    </source>
</evidence>
<dbReference type="Gene3D" id="3.40.50.300">
    <property type="entry name" value="P-loop containing nucleotide triphosphate hydrolases"/>
    <property type="match status" value="1"/>
</dbReference>
<dbReference type="FunFam" id="3.40.50.300:FF:001418">
    <property type="entry name" value="Heparan sulfate 2-o-sulfotransferase"/>
    <property type="match status" value="1"/>
</dbReference>
<dbReference type="AlphaFoldDB" id="T2MAQ4"/>
<keyword evidence="7" id="KW-0333">Golgi apparatus</keyword>
<dbReference type="SUPFAM" id="SSF52540">
    <property type="entry name" value="P-loop containing nucleoside triphosphate hydrolases"/>
    <property type="match status" value="1"/>
</dbReference>
<proteinExistence type="evidence at transcript level"/>
<evidence type="ECO:0000256" key="9">
    <source>
        <dbReference type="ARBA" id="ARBA00023157"/>
    </source>
</evidence>
<dbReference type="GeneID" id="100208288"/>
<dbReference type="OMA" id="PNQIQFV"/>
<evidence type="ECO:0000256" key="11">
    <source>
        <dbReference type="SAM" id="Phobius"/>
    </source>
</evidence>
<comment type="subcellular location">
    <subcellularLocation>
        <location evidence="1">Golgi apparatus membrane</location>
        <topology evidence="1">Single-pass type II membrane protein</topology>
    </subcellularLocation>
</comment>
<dbReference type="InterPro" id="IPR005331">
    <property type="entry name" value="Sulfotransferase"/>
</dbReference>
<organism evidence="12">
    <name type="scientific">Hydra vulgaris</name>
    <name type="common">Hydra</name>
    <name type="synonym">Hydra attenuata</name>
    <dbReference type="NCBI Taxonomy" id="6087"/>
    <lineage>
        <taxon>Eukaryota</taxon>
        <taxon>Metazoa</taxon>
        <taxon>Cnidaria</taxon>
        <taxon>Hydrozoa</taxon>
        <taxon>Hydroidolina</taxon>
        <taxon>Anthoathecata</taxon>
        <taxon>Aplanulata</taxon>
        <taxon>Hydridae</taxon>
        <taxon>Hydra</taxon>
    </lineage>
</organism>
<name>T2MAQ4_HYDVU</name>
<evidence type="ECO:0000256" key="3">
    <source>
        <dbReference type="ARBA" id="ARBA00022679"/>
    </source>
</evidence>
<accession>T2MAQ4</accession>